<keyword evidence="1" id="KW-0479">Metal-binding</keyword>
<accession>A0A6A6ZML5</accession>
<name>A0A6A6ZML5_9PLEO</name>
<evidence type="ECO:0000259" key="4">
    <source>
        <dbReference type="PROSITE" id="PS50157"/>
    </source>
</evidence>
<protein>
    <recommendedName>
        <fullName evidence="4">C2H2-type domain-containing protein</fullName>
    </recommendedName>
</protein>
<sequence>MPCSSHSHKPWPSRGTHTLRIEACETRCGWCKYETKAANNLRVHARRHVHNTSDTSLSLITVIFGKAGRGRVSLQSAPLARSQHDGDLEAKLDDLERKVEALASDNERLKLALQRAQTENELLRGRAMTPLRTDAVATPTYDSPPRAHIHVVEEGGIDGQSSEGTTPVMPRDHTPHADSTYSSHTRPHGASSREVEMMHGDKTVVNSWPALLGLISHSQQHKPVEALRPSITPVHSIDSIETVRALCECRRSFKNAEDLERHQKNHRSEDTHDVTRKLWSAGYVCSPLSIASGSPPTESSSEQDPATPGTGDTYDQGSHRSTPEHARDAHEDSRKRHNRPGGPSEAAGTHFDLDNPYTYFGSVSYIL</sequence>
<evidence type="ECO:0000313" key="5">
    <source>
        <dbReference type="EMBL" id="KAF2821604.1"/>
    </source>
</evidence>
<gene>
    <name evidence="5" type="ORF">CC86DRAFT_98410</name>
</gene>
<organism evidence="5 6">
    <name type="scientific">Ophiobolus disseminans</name>
    <dbReference type="NCBI Taxonomy" id="1469910"/>
    <lineage>
        <taxon>Eukaryota</taxon>
        <taxon>Fungi</taxon>
        <taxon>Dikarya</taxon>
        <taxon>Ascomycota</taxon>
        <taxon>Pezizomycotina</taxon>
        <taxon>Dothideomycetes</taxon>
        <taxon>Pleosporomycetidae</taxon>
        <taxon>Pleosporales</taxon>
        <taxon>Pleosporineae</taxon>
        <taxon>Phaeosphaeriaceae</taxon>
        <taxon>Ophiobolus</taxon>
    </lineage>
</organism>
<dbReference type="Proteomes" id="UP000799424">
    <property type="component" value="Unassembled WGS sequence"/>
</dbReference>
<dbReference type="PROSITE" id="PS50157">
    <property type="entry name" value="ZINC_FINGER_C2H2_2"/>
    <property type="match status" value="1"/>
</dbReference>
<keyword evidence="1" id="KW-0862">Zinc</keyword>
<dbReference type="GO" id="GO:0008270">
    <property type="term" value="F:zinc ion binding"/>
    <property type="evidence" value="ECO:0007669"/>
    <property type="project" value="UniProtKB-KW"/>
</dbReference>
<dbReference type="InterPro" id="IPR013087">
    <property type="entry name" value="Znf_C2H2_type"/>
</dbReference>
<dbReference type="EMBL" id="MU006236">
    <property type="protein sequence ID" value="KAF2821604.1"/>
    <property type="molecule type" value="Genomic_DNA"/>
</dbReference>
<feature type="coiled-coil region" evidence="2">
    <location>
        <begin position="85"/>
        <end position="126"/>
    </location>
</feature>
<keyword evidence="1" id="KW-0863">Zinc-finger</keyword>
<evidence type="ECO:0000256" key="2">
    <source>
        <dbReference type="SAM" id="Coils"/>
    </source>
</evidence>
<feature type="compositionally biased region" description="Polar residues" evidence="3">
    <location>
        <begin position="290"/>
        <end position="304"/>
    </location>
</feature>
<keyword evidence="6" id="KW-1185">Reference proteome</keyword>
<feature type="region of interest" description="Disordered" evidence="3">
    <location>
        <begin position="290"/>
        <end position="353"/>
    </location>
</feature>
<keyword evidence="2" id="KW-0175">Coiled coil</keyword>
<dbReference type="OrthoDB" id="3799637at2759"/>
<evidence type="ECO:0000256" key="3">
    <source>
        <dbReference type="SAM" id="MobiDB-lite"/>
    </source>
</evidence>
<dbReference type="AlphaFoldDB" id="A0A6A6ZML5"/>
<evidence type="ECO:0000313" key="6">
    <source>
        <dbReference type="Proteomes" id="UP000799424"/>
    </source>
</evidence>
<feature type="compositionally biased region" description="Basic and acidic residues" evidence="3">
    <location>
        <begin position="317"/>
        <end position="334"/>
    </location>
</feature>
<feature type="domain" description="C2H2-type" evidence="4">
    <location>
        <begin position="243"/>
        <end position="271"/>
    </location>
</feature>
<dbReference type="SMART" id="SM00355">
    <property type="entry name" value="ZnF_C2H2"/>
    <property type="match status" value="2"/>
</dbReference>
<proteinExistence type="predicted"/>
<feature type="region of interest" description="Disordered" evidence="3">
    <location>
        <begin position="156"/>
        <end position="193"/>
    </location>
</feature>
<reference evidence="5" key="1">
    <citation type="journal article" date="2020" name="Stud. Mycol.">
        <title>101 Dothideomycetes genomes: a test case for predicting lifestyles and emergence of pathogens.</title>
        <authorList>
            <person name="Haridas S."/>
            <person name="Albert R."/>
            <person name="Binder M."/>
            <person name="Bloem J."/>
            <person name="Labutti K."/>
            <person name="Salamov A."/>
            <person name="Andreopoulos B."/>
            <person name="Baker S."/>
            <person name="Barry K."/>
            <person name="Bills G."/>
            <person name="Bluhm B."/>
            <person name="Cannon C."/>
            <person name="Castanera R."/>
            <person name="Culley D."/>
            <person name="Daum C."/>
            <person name="Ezra D."/>
            <person name="Gonzalez J."/>
            <person name="Henrissat B."/>
            <person name="Kuo A."/>
            <person name="Liang C."/>
            <person name="Lipzen A."/>
            <person name="Lutzoni F."/>
            <person name="Magnuson J."/>
            <person name="Mondo S."/>
            <person name="Nolan M."/>
            <person name="Ohm R."/>
            <person name="Pangilinan J."/>
            <person name="Park H.-J."/>
            <person name="Ramirez L."/>
            <person name="Alfaro M."/>
            <person name="Sun H."/>
            <person name="Tritt A."/>
            <person name="Yoshinaga Y."/>
            <person name="Zwiers L.-H."/>
            <person name="Turgeon B."/>
            <person name="Goodwin S."/>
            <person name="Spatafora J."/>
            <person name="Crous P."/>
            <person name="Grigoriev I."/>
        </authorList>
    </citation>
    <scope>NUCLEOTIDE SEQUENCE</scope>
    <source>
        <strain evidence="5">CBS 113818</strain>
    </source>
</reference>
<evidence type="ECO:0000256" key="1">
    <source>
        <dbReference type="PROSITE-ProRule" id="PRU00042"/>
    </source>
</evidence>